<dbReference type="GO" id="GO:0004089">
    <property type="term" value="F:carbonate dehydratase activity"/>
    <property type="evidence" value="ECO:0007669"/>
    <property type="project" value="UniProtKB-EC"/>
</dbReference>
<evidence type="ECO:0000256" key="6">
    <source>
        <dbReference type="PIRSR" id="PIRSR601765-1"/>
    </source>
</evidence>
<dbReference type="PANTHER" id="PTHR11002:SF79">
    <property type="entry name" value="CARBONIC ANHYDRASE 2"/>
    <property type="match status" value="1"/>
</dbReference>
<proteinExistence type="inferred from homology"/>
<evidence type="ECO:0000256" key="1">
    <source>
        <dbReference type="ARBA" id="ARBA00006217"/>
    </source>
</evidence>
<evidence type="ECO:0000256" key="2">
    <source>
        <dbReference type="ARBA" id="ARBA00012925"/>
    </source>
</evidence>
<comment type="similarity">
    <text evidence="1">Belongs to the beta-class carbonic anhydrase family.</text>
</comment>
<keyword evidence="7" id="KW-0812">Transmembrane</keyword>
<dbReference type="Gene3D" id="3.40.1050.10">
    <property type="entry name" value="Carbonic anhydrase"/>
    <property type="match status" value="1"/>
</dbReference>
<name>A0A2W5QW58_ANCNO</name>
<dbReference type="InterPro" id="IPR036874">
    <property type="entry name" value="Carbonic_anhydrase_sf"/>
</dbReference>
<dbReference type="Proteomes" id="UP000248887">
    <property type="component" value="Unassembled WGS sequence"/>
</dbReference>
<dbReference type="EC" id="4.2.1.1" evidence="2"/>
<dbReference type="PROSITE" id="PS51318">
    <property type="entry name" value="TAT"/>
    <property type="match status" value="1"/>
</dbReference>
<evidence type="ECO:0000256" key="5">
    <source>
        <dbReference type="ARBA" id="ARBA00048348"/>
    </source>
</evidence>
<sequence>MCDARQPCDDQDFSLSRRGFLSAGAGTAASMAFLGGFALPAFAQTDPTTPPPNAISPDEALKRLMEGNGRYAANASRVQDFSAGRAARTQAQYPFAGLVSCADSRVAPELAFDQGLGELFVVRVAGNFVNQDGLASLEYGVKFLGVPLIMVLGHSNCGAVGAAIKVVKEGIALPGHLPELIANIKPAAEAALKEKPSDPLETAIVENVRFNVRELAQSTPIITEYVASGKLKIVGGVYDLATGKVALV</sequence>
<comment type="caution">
    <text evidence="8">The sequence shown here is derived from an EMBL/GenBank/DDBJ whole genome shotgun (WGS) entry which is preliminary data.</text>
</comment>
<dbReference type="GO" id="GO:0015976">
    <property type="term" value="P:carbon utilization"/>
    <property type="evidence" value="ECO:0007669"/>
    <property type="project" value="InterPro"/>
</dbReference>
<evidence type="ECO:0000313" key="9">
    <source>
        <dbReference type="Proteomes" id="UP000248887"/>
    </source>
</evidence>
<dbReference type="AlphaFoldDB" id="A0A2W5QW58"/>
<dbReference type="CDD" id="cd03378">
    <property type="entry name" value="beta_CA_cladeC"/>
    <property type="match status" value="1"/>
</dbReference>
<accession>A0A2W5QW58</accession>
<reference evidence="8 9" key="1">
    <citation type="submission" date="2017-08" db="EMBL/GenBank/DDBJ databases">
        <title>Infants hospitalized years apart are colonized by the same room-sourced microbial strains.</title>
        <authorList>
            <person name="Brooks B."/>
            <person name="Olm M.R."/>
            <person name="Firek B.A."/>
            <person name="Baker R."/>
            <person name="Thomas B.C."/>
            <person name="Morowitz M.J."/>
            <person name="Banfield J.F."/>
        </authorList>
    </citation>
    <scope>NUCLEOTIDE SEQUENCE [LARGE SCALE GENOMIC DNA]</scope>
    <source>
        <strain evidence="8">S2_005_001_R2_27</strain>
    </source>
</reference>
<feature type="binding site" evidence="6">
    <location>
        <position position="103"/>
    </location>
    <ligand>
        <name>Zn(2+)</name>
        <dbReference type="ChEBI" id="CHEBI:29105"/>
    </ligand>
</feature>
<evidence type="ECO:0000313" key="8">
    <source>
        <dbReference type="EMBL" id="PZQ80439.1"/>
    </source>
</evidence>
<dbReference type="GO" id="GO:0008270">
    <property type="term" value="F:zinc ion binding"/>
    <property type="evidence" value="ECO:0007669"/>
    <property type="project" value="InterPro"/>
</dbReference>
<gene>
    <name evidence="8" type="ORF">DI549_17005</name>
</gene>
<dbReference type="Pfam" id="PF00484">
    <property type="entry name" value="Pro_CA"/>
    <property type="match status" value="1"/>
</dbReference>
<dbReference type="PROSITE" id="PS00704">
    <property type="entry name" value="PROK_CO2_ANHYDRASE_1"/>
    <property type="match status" value="1"/>
</dbReference>
<organism evidence="8 9">
    <name type="scientific">Ancylobacter novellus</name>
    <name type="common">Thiobacillus novellus</name>
    <dbReference type="NCBI Taxonomy" id="921"/>
    <lineage>
        <taxon>Bacteria</taxon>
        <taxon>Pseudomonadati</taxon>
        <taxon>Pseudomonadota</taxon>
        <taxon>Alphaproteobacteria</taxon>
        <taxon>Hyphomicrobiales</taxon>
        <taxon>Xanthobacteraceae</taxon>
        <taxon>Ancylobacter</taxon>
    </lineage>
</organism>
<dbReference type="InterPro" id="IPR001765">
    <property type="entry name" value="Carbonic_anhydrase"/>
</dbReference>
<feature type="transmembrane region" description="Helical" evidence="7">
    <location>
        <begin position="20"/>
        <end position="43"/>
    </location>
</feature>
<evidence type="ECO:0000256" key="7">
    <source>
        <dbReference type="SAM" id="Phobius"/>
    </source>
</evidence>
<keyword evidence="3 6" id="KW-0862">Zinc</keyword>
<comment type="cofactor">
    <cofactor evidence="6">
        <name>Zn(2+)</name>
        <dbReference type="ChEBI" id="CHEBI:29105"/>
    </cofactor>
    <text evidence="6">Binds 1 zinc ion per subunit.</text>
</comment>
<keyword evidence="4" id="KW-0456">Lyase</keyword>
<feature type="binding site" evidence="6">
    <location>
        <position position="157"/>
    </location>
    <ligand>
        <name>Zn(2+)</name>
        <dbReference type="ChEBI" id="CHEBI:29105"/>
    </ligand>
</feature>
<comment type="catalytic activity">
    <reaction evidence="5">
        <text>hydrogencarbonate + H(+) = CO2 + H2O</text>
        <dbReference type="Rhea" id="RHEA:10748"/>
        <dbReference type="ChEBI" id="CHEBI:15377"/>
        <dbReference type="ChEBI" id="CHEBI:15378"/>
        <dbReference type="ChEBI" id="CHEBI:16526"/>
        <dbReference type="ChEBI" id="CHEBI:17544"/>
        <dbReference type="EC" id="4.2.1.1"/>
    </reaction>
</comment>
<dbReference type="SMART" id="SM00947">
    <property type="entry name" value="Pro_CA"/>
    <property type="match status" value="1"/>
</dbReference>
<feature type="binding site" evidence="6">
    <location>
        <position position="101"/>
    </location>
    <ligand>
        <name>Zn(2+)</name>
        <dbReference type="ChEBI" id="CHEBI:29105"/>
    </ligand>
</feature>
<dbReference type="PANTHER" id="PTHR11002">
    <property type="entry name" value="CARBONIC ANHYDRASE"/>
    <property type="match status" value="1"/>
</dbReference>
<dbReference type="EMBL" id="QFQD01000064">
    <property type="protein sequence ID" value="PZQ80439.1"/>
    <property type="molecule type" value="Genomic_DNA"/>
</dbReference>
<evidence type="ECO:0000256" key="4">
    <source>
        <dbReference type="ARBA" id="ARBA00023239"/>
    </source>
</evidence>
<keyword evidence="7" id="KW-0472">Membrane</keyword>
<keyword evidence="6" id="KW-0479">Metal-binding</keyword>
<feature type="binding site" evidence="6">
    <location>
        <position position="154"/>
    </location>
    <ligand>
        <name>Zn(2+)</name>
        <dbReference type="ChEBI" id="CHEBI:29105"/>
    </ligand>
</feature>
<dbReference type="InterPro" id="IPR015892">
    <property type="entry name" value="Carbonic_anhydrase_CS"/>
</dbReference>
<evidence type="ECO:0000256" key="3">
    <source>
        <dbReference type="ARBA" id="ARBA00022833"/>
    </source>
</evidence>
<dbReference type="InterPro" id="IPR006311">
    <property type="entry name" value="TAT_signal"/>
</dbReference>
<dbReference type="SUPFAM" id="SSF53056">
    <property type="entry name" value="beta-carbonic anhydrase, cab"/>
    <property type="match status" value="1"/>
</dbReference>
<protein>
    <recommendedName>
        <fullName evidence="2">carbonic anhydrase</fullName>
        <ecNumber evidence="2">4.2.1.1</ecNumber>
    </recommendedName>
</protein>
<keyword evidence="7" id="KW-1133">Transmembrane helix</keyword>